<evidence type="ECO:0000313" key="4">
    <source>
        <dbReference type="Proteomes" id="UP001059041"/>
    </source>
</evidence>
<dbReference type="Proteomes" id="UP001059041">
    <property type="component" value="Linkage Group LG15"/>
</dbReference>
<protein>
    <submittedName>
        <fullName evidence="3">PiggyBac transposable element-derived protein 4-like</fullName>
    </submittedName>
</protein>
<dbReference type="InterPro" id="IPR029526">
    <property type="entry name" value="PGBD"/>
</dbReference>
<evidence type="ECO:0000259" key="2">
    <source>
        <dbReference type="Pfam" id="PF13843"/>
    </source>
</evidence>
<feature type="compositionally biased region" description="Low complexity" evidence="1">
    <location>
        <begin position="73"/>
        <end position="82"/>
    </location>
</feature>
<dbReference type="EMBL" id="JAFHDT010000015">
    <property type="protein sequence ID" value="KAI7799883.1"/>
    <property type="molecule type" value="Genomic_DNA"/>
</dbReference>
<comment type="caution">
    <text evidence="3">The sequence shown here is derived from an EMBL/GenBank/DDBJ whole genome shotgun (WGS) entry which is preliminary data.</text>
</comment>
<keyword evidence="4" id="KW-1185">Reference proteome</keyword>
<feature type="domain" description="PiggyBac transposable element-derived protein" evidence="2">
    <location>
        <begin position="123"/>
        <end position="372"/>
    </location>
</feature>
<feature type="compositionally biased region" description="Acidic residues" evidence="1">
    <location>
        <begin position="21"/>
        <end position="43"/>
    </location>
</feature>
<reference evidence="3" key="1">
    <citation type="submission" date="2021-02" db="EMBL/GenBank/DDBJ databases">
        <title>Comparative genomics reveals that relaxation of natural selection precedes convergent phenotypic evolution of cavefish.</title>
        <authorList>
            <person name="Peng Z."/>
        </authorList>
    </citation>
    <scope>NUCLEOTIDE SEQUENCE</scope>
    <source>
        <tissue evidence="3">Muscle</tissue>
    </source>
</reference>
<sequence>MDFRRPKKRFSIEDVLPETTESSEEDMSDLEEEDELSSDEDDGPALFRFGSHSESDEDWEEEASQSPEKRFISSSSATFSTRTTEEKQIRSSPDGCNGTSEEEQVFRPARTPGPQLKSTASYSPLELFQLFLSDSMLETVVANTNAHGIKRQEDTNPWVNISLNDMYSYVAMLLYLGLQRCLSPKDFWRTTKIHHPEFPSNIMAYEKYSSISATLHLSDATVDAENDTKRGTSAYDPFCKIKPMYLELRDACKTHFHPYQNVSINERTVSTNPRTGLEEHMKCKTTKSEYTLLGLSDSLCGYNWDFFTCEREKPAARSKGVNYESVVALVDEKLLGDGYELHIDSVHSSPAFFGDLQRKKIRVCESLRSTTIRGTGGGSVQKRMRATGGQKTKVAEADAVAHCKRLILYI</sequence>
<dbReference type="Pfam" id="PF13843">
    <property type="entry name" value="DDE_Tnp_1_7"/>
    <property type="match status" value="1"/>
</dbReference>
<dbReference type="AlphaFoldDB" id="A0A9W7TP33"/>
<dbReference type="PANTHER" id="PTHR46599:SF3">
    <property type="entry name" value="PIGGYBAC TRANSPOSABLE ELEMENT-DERIVED PROTEIN 4"/>
    <property type="match status" value="1"/>
</dbReference>
<proteinExistence type="predicted"/>
<name>A0A9W7TP33_TRIRA</name>
<gene>
    <name evidence="3" type="ORF">IRJ41_013879</name>
</gene>
<evidence type="ECO:0000256" key="1">
    <source>
        <dbReference type="SAM" id="MobiDB-lite"/>
    </source>
</evidence>
<dbReference type="PANTHER" id="PTHR46599">
    <property type="entry name" value="PIGGYBAC TRANSPOSABLE ELEMENT-DERIVED PROTEIN 4"/>
    <property type="match status" value="1"/>
</dbReference>
<organism evidence="3 4">
    <name type="scientific">Triplophysa rosa</name>
    <name type="common">Cave loach</name>
    <dbReference type="NCBI Taxonomy" id="992332"/>
    <lineage>
        <taxon>Eukaryota</taxon>
        <taxon>Metazoa</taxon>
        <taxon>Chordata</taxon>
        <taxon>Craniata</taxon>
        <taxon>Vertebrata</taxon>
        <taxon>Euteleostomi</taxon>
        <taxon>Actinopterygii</taxon>
        <taxon>Neopterygii</taxon>
        <taxon>Teleostei</taxon>
        <taxon>Ostariophysi</taxon>
        <taxon>Cypriniformes</taxon>
        <taxon>Nemacheilidae</taxon>
        <taxon>Triplophysa</taxon>
    </lineage>
</organism>
<accession>A0A9W7TP33</accession>
<feature type="region of interest" description="Disordered" evidence="1">
    <location>
        <begin position="1"/>
        <end position="118"/>
    </location>
</feature>
<evidence type="ECO:0000313" key="3">
    <source>
        <dbReference type="EMBL" id="KAI7799883.1"/>
    </source>
</evidence>